<feature type="compositionally biased region" description="Basic and acidic residues" evidence="11">
    <location>
        <begin position="1283"/>
        <end position="1297"/>
    </location>
</feature>
<evidence type="ECO:0000256" key="6">
    <source>
        <dbReference type="ARBA" id="ARBA00023212"/>
    </source>
</evidence>
<dbReference type="FunFam" id="2.60.450.20:FF:000001">
    <property type="entry name" value="Centromere protein J"/>
    <property type="match status" value="1"/>
</dbReference>
<dbReference type="GeneID" id="105016465"/>
<comment type="subunit">
    <text evidence="7">Forms homodimers. Associates with microtubules plus ends; binds to beta-tubulin subunits exposed on microtubule outer surface at its distal tip; also associates with microtubule lattice. Associated with the gamma-tubulin complex. Interacts with the head domain of EPB41. Interacts with LYST. Interacts with CEP152 (via C-terminus). Interacts with STIL. Forms a complex with STIL and SASS6.</text>
</comment>
<reference evidence="14" key="3">
    <citation type="submission" date="2025-08" db="UniProtKB">
        <authorList>
            <consortium name="Ensembl"/>
        </authorList>
    </citation>
    <scope>IDENTIFICATION</scope>
</reference>
<dbReference type="InterPro" id="IPR026581">
    <property type="entry name" value="TCP10L/CENPJ"/>
</dbReference>
<evidence type="ECO:0000256" key="5">
    <source>
        <dbReference type="ARBA" id="ARBA00022701"/>
    </source>
</evidence>
<feature type="domain" description="Centromere protein J C-terminal" evidence="12">
    <location>
        <begin position="1255"/>
        <end position="1281"/>
    </location>
</feature>
<feature type="compositionally biased region" description="Basic and acidic residues" evidence="11">
    <location>
        <begin position="977"/>
        <end position="989"/>
    </location>
</feature>
<evidence type="ECO:0000313" key="15">
    <source>
        <dbReference type="Proteomes" id="UP000265140"/>
    </source>
</evidence>
<feature type="region of interest" description="Disordered" evidence="11">
    <location>
        <begin position="573"/>
        <end position="775"/>
    </location>
</feature>
<keyword evidence="3" id="KW-0963">Cytoplasm</keyword>
<evidence type="ECO:0000256" key="2">
    <source>
        <dbReference type="ARBA" id="ARBA00005627"/>
    </source>
</evidence>
<dbReference type="PANTHER" id="PTHR10331:SF27">
    <property type="entry name" value="CENTROMERE PROTEIN J"/>
    <property type="match status" value="1"/>
</dbReference>
<dbReference type="STRING" id="8010.ENSELUP00000028886"/>
<feature type="region of interest" description="Disordered" evidence="11">
    <location>
        <begin position="351"/>
        <end position="508"/>
    </location>
</feature>
<dbReference type="InParanoid" id="A0A3P8ZJG5"/>
<dbReference type="OrthoDB" id="10252174at2759"/>
<feature type="domain" description="Centromere protein J C-terminal" evidence="12">
    <location>
        <begin position="1216"/>
        <end position="1250"/>
    </location>
</feature>
<evidence type="ECO:0000256" key="10">
    <source>
        <dbReference type="ARBA" id="ARBA00083148"/>
    </source>
</evidence>
<dbReference type="InterPro" id="IPR047002">
    <property type="entry name" value="Tcp10_C_sf"/>
</dbReference>
<dbReference type="GO" id="GO:0061511">
    <property type="term" value="P:centriole elongation"/>
    <property type="evidence" value="ECO:0007669"/>
    <property type="project" value="TreeGrafter"/>
</dbReference>
<dbReference type="InterPro" id="IPR058029">
    <property type="entry name" value="Tubulin-bd_CENPJ"/>
</dbReference>
<dbReference type="Pfam" id="PF07202">
    <property type="entry name" value="Tcp10_C"/>
    <property type="match status" value="4"/>
</dbReference>
<feature type="region of interest" description="Disordered" evidence="11">
    <location>
        <begin position="952"/>
        <end position="1120"/>
    </location>
</feature>
<feature type="compositionally biased region" description="Basic and acidic residues" evidence="11">
    <location>
        <begin position="250"/>
        <end position="260"/>
    </location>
</feature>
<protein>
    <recommendedName>
        <fullName evidence="8">Centrosomal P4.1-associated protein</fullName>
    </recommendedName>
    <alternativeName>
        <fullName evidence="9">Centromere protein J</fullName>
    </alternativeName>
    <alternativeName>
        <fullName evidence="10">Centrosome assembly and centriole elongation protein</fullName>
    </alternativeName>
</protein>
<keyword evidence="4" id="KW-0597">Phosphoprotein</keyword>
<name>A0A3P8ZJG5_ESOLU</name>
<accession>A0A3P8ZJG5</accession>
<dbReference type="GO" id="GO:0005814">
    <property type="term" value="C:centriole"/>
    <property type="evidence" value="ECO:0007669"/>
    <property type="project" value="UniProtKB-SubCell"/>
</dbReference>
<dbReference type="Pfam" id="PF25779">
    <property type="entry name" value="Tubulin-bind_CPAP"/>
    <property type="match status" value="1"/>
</dbReference>
<proteinExistence type="inferred from homology"/>
<gene>
    <name evidence="14" type="primary">CENPJ</name>
</gene>
<keyword evidence="15" id="KW-1185">Reference proteome</keyword>
<dbReference type="OMA" id="EENSCKH"/>
<reference evidence="14" key="2">
    <citation type="submission" date="2020-02" db="EMBL/GenBank/DDBJ databases">
        <title>Esox lucius (northern pike) genome, fEsoLuc1, primary haplotype.</title>
        <authorList>
            <person name="Myers G."/>
            <person name="Karagic N."/>
            <person name="Meyer A."/>
            <person name="Pippel M."/>
            <person name="Reichard M."/>
            <person name="Winkler S."/>
            <person name="Tracey A."/>
            <person name="Sims Y."/>
            <person name="Howe K."/>
            <person name="Rhie A."/>
            <person name="Formenti G."/>
            <person name="Durbin R."/>
            <person name="Fedrigo O."/>
            <person name="Jarvis E.D."/>
        </authorList>
    </citation>
    <scope>NUCLEOTIDE SEQUENCE [LARGE SCALE GENOMIC DNA]</scope>
</reference>
<dbReference type="FunCoup" id="A0A3P8ZJG5">
    <property type="interactions" value="1500"/>
</dbReference>
<sequence length="1297" mass="143257">MSSPAGLQAPQSQTNFLAKWIPSSSRAGVILNPSPDLAESLRHSPIWGSRGVDDSFASQFVPLPVSSSSSCISVSSLVHDAYSREECIQQNQQPGDMTVSDRQFGSTLPPEMDSVAKLVGQSQDLPLMLKLQQLRQWQQHMQEQLKAHQLEELIRLQEEQQRLLGMVNVAQQNDTDSMETSTMAGADSGEGTLLDGCPLSDTPHAGQSYPIGPPQEPASSQIWRRVPTFQPPSSKDQDETLGTDAWSSPYEHHQLSRDVSGDDELDEVNSSPHFAPAVTGDGQACRVYNTEPDSEDRPIKPGIGGQKQTFEELLEEQLRLEAQRLKSAQQCQGPEAADVASPRANSKRAFLRRGEGLSRFTNKSQAPPLNRGRPQKDPKPQAKVSTRWVSEPKPLQRVSQRPPVQRKTAVVNKENRPRDASSSPADNSRPESKARVKPRVLGSHHGQNMETPGCLRPNTAIINSLAGSSPPGSGTPGAVTKPFGPEVKTGALARNGSGPLSPDGSVEGKRAMVPEYSLELSFQQKLRRWDCERQKESVELGEFELLEQAAEELSFSSNSSFVMKVLQLDQQNPIKGSKGYQPRRLSSTPIKSSKPSPPEGGTGSSESSAVSTARAKEVAMWENGRAIVEEEEDELSGSKPREDISDISFHSGSESEECKEIATPSYLTTFPSSLWENPHPASTPPYDKRSYQDRAGRSGPAEEGAESDLDDSTLLEEREEGGRDGQLVFDDDDTWNDLEEAGSIVKANSRTRGDATGKSRTPTTLADGGSPPERMLKRKVAVANRAELDRASVITPANQEPDPPPPASQLMARLFPSLKPKGPSPPQPEPGKVEEAPGQQQQSRQLRERLVEMELEIERFRTENAALARLRRENEKTQENLGKERAEFEQRKAEELAKIEELKREETKKLQKERKVFEKHASAARAIPDKKERDEIQALKQQLSSLQEELKRRESRWSTTHSRLRQQIDTLSSENGALRDEVRALEKLRLSAWRTTGTDYGREKDRREREKEGPKPSDSSVAFGDGGLKSTSPETARNRASPSGSSSRSSPPEPSRTGQGATKGILKRSDPGTGPTQSHRSEGQLASLSRSQDQPPHLSPVKGQQDASQEVFTHPDGKVETILPCGGRRIVFPNGTRKEVSADGLTAKVTFFNGDIKQVMADQRVIYYYAEAQTTHTTYPDGMEVLQFPNNQTEKHFPDGRKEITFPDQTIKNLYPDGREESVLTDGTIIQVNLDGSKEIQFNTGQKEIHTADYKRREYPDGTVKTVYTDGRQETSYPTGRLRVKDKDGNVVIDNRP</sequence>
<evidence type="ECO:0000256" key="11">
    <source>
        <dbReference type="SAM" id="MobiDB-lite"/>
    </source>
</evidence>
<evidence type="ECO:0000256" key="4">
    <source>
        <dbReference type="ARBA" id="ARBA00022553"/>
    </source>
</evidence>
<keyword evidence="6" id="KW-0206">Cytoskeleton</keyword>
<feature type="compositionally biased region" description="Polar residues" evidence="11">
    <location>
        <begin position="1074"/>
        <end position="1094"/>
    </location>
</feature>
<evidence type="ECO:0000259" key="12">
    <source>
        <dbReference type="Pfam" id="PF07202"/>
    </source>
</evidence>
<dbReference type="GO" id="GO:0019904">
    <property type="term" value="F:protein domain specific binding"/>
    <property type="evidence" value="ECO:0007669"/>
    <property type="project" value="Ensembl"/>
</dbReference>
<evidence type="ECO:0000256" key="8">
    <source>
        <dbReference type="ARBA" id="ARBA00069791"/>
    </source>
</evidence>
<feature type="region of interest" description="Disordered" evidence="11">
    <location>
        <begin position="787"/>
        <end position="849"/>
    </location>
</feature>
<feature type="region of interest" description="Disordered" evidence="11">
    <location>
        <begin position="179"/>
        <end position="304"/>
    </location>
</feature>
<feature type="compositionally biased region" description="Acidic residues" evidence="11">
    <location>
        <begin position="703"/>
        <end position="719"/>
    </location>
</feature>
<feature type="domain" description="Centromere protein J C-terminal" evidence="12">
    <location>
        <begin position="1180"/>
        <end position="1208"/>
    </location>
</feature>
<dbReference type="Ensembl" id="ENSELUT00000012253.3">
    <property type="protein sequence ID" value="ENSELUP00000028886.2"/>
    <property type="gene ID" value="ENSELUG00000005653.3"/>
</dbReference>
<feature type="compositionally biased region" description="Acidic residues" evidence="11">
    <location>
        <begin position="729"/>
        <end position="740"/>
    </location>
</feature>
<reference evidence="15" key="1">
    <citation type="journal article" date="2014" name="PLoS ONE">
        <title>The genome and linkage map of the northern pike (Esox lucius): conserved synteny revealed between the salmonid sister group and the Neoteleostei.</title>
        <authorList>
            <person name="Rondeau E.B."/>
            <person name="Minkley D.R."/>
            <person name="Leong J.S."/>
            <person name="Messmer A.M."/>
            <person name="Jantzen J.R."/>
            <person name="von Schalburg K.R."/>
            <person name="Lemon C."/>
            <person name="Bird N.H."/>
            <person name="Koop B.F."/>
        </authorList>
    </citation>
    <scope>NUCLEOTIDE SEQUENCE</scope>
</reference>
<comment type="subcellular location">
    <subcellularLocation>
        <location evidence="1">Cytoplasm</location>
        <location evidence="1">Cytoskeleton</location>
        <location evidence="1">Microtubule organizing center</location>
        <location evidence="1">Centrosome</location>
        <location evidence="1">Centriole</location>
    </subcellularLocation>
</comment>
<evidence type="ECO:0000256" key="1">
    <source>
        <dbReference type="ARBA" id="ARBA00004114"/>
    </source>
</evidence>
<dbReference type="RefSeq" id="XP_019910681.2">
    <property type="nucleotide sequence ID" value="XM_020055122.2"/>
</dbReference>
<evidence type="ECO:0000256" key="3">
    <source>
        <dbReference type="ARBA" id="ARBA00022490"/>
    </source>
</evidence>
<reference evidence="14" key="4">
    <citation type="submission" date="2025-09" db="UniProtKB">
        <authorList>
            <consortium name="Ensembl"/>
        </authorList>
    </citation>
    <scope>IDENTIFICATION</scope>
</reference>
<feature type="domain" description="Centromere protein J C-terminal" evidence="12">
    <location>
        <begin position="1109"/>
        <end position="1140"/>
    </location>
</feature>
<feature type="compositionally biased region" description="Polar residues" evidence="11">
    <location>
        <begin position="957"/>
        <end position="975"/>
    </location>
</feature>
<organism evidence="14 15">
    <name type="scientific">Esox lucius</name>
    <name type="common">Northern pike</name>
    <dbReference type="NCBI Taxonomy" id="8010"/>
    <lineage>
        <taxon>Eukaryota</taxon>
        <taxon>Metazoa</taxon>
        <taxon>Chordata</taxon>
        <taxon>Craniata</taxon>
        <taxon>Vertebrata</taxon>
        <taxon>Euteleostomi</taxon>
        <taxon>Actinopterygii</taxon>
        <taxon>Neopterygii</taxon>
        <taxon>Teleostei</taxon>
        <taxon>Protacanthopterygii</taxon>
        <taxon>Esociformes</taxon>
        <taxon>Esocidae</taxon>
        <taxon>Esox</taxon>
    </lineage>
</organism>
<keyword evidence="5" id="KW-0493">Microtubule</keyword>
<dbReference type="PANTHER" id="PTHR10331">
    <property type="entry name" value="T COMPLEX PROTEIN 10"/>
    <property type="match status" value="1"/>
</dbReference>
<comment type="similarity">
    <text evidence="2">Belongs to the TCP10 family.</text>
</comment>
<evidence type="ECO:0000313" key="14">
    <source>
        <dbReference type="Ensembl" id="ENSELUP00000028886.2"/>
    </source>
</evidence>
<dbReference type="Gene3D" id="2.60.450.20">
    <property type="match status" value="1"/>
</dbReference>
<evidence type="ECO:0000256" key="9">
    <source>
        <dbReference type="ARBA" id="ARBA00081769"/>
    </source>
</evidence>
<feature type="compositionally biased region" description="Basic and acidic residues" evidence="11">
    <location>
        <begin position="1000"/>
        <end position="1015"/>
    </location>
</feature>
<dbReference type="InterPro" id="IPR009852">
    <property type="entry name" value="CENPJ_C_dom"/>
</dbReference>
<feature type="domain" description="CENPJ tubulin-binding region" evidence="13">
    <location>
        <begin position="294"/>
        <end position="362"/>
    </location>
</feature>
<evidence type="ECO:0000256" key="7">
    <source>
        <dbReference type="ARBA" id="ARBA00064598"/>
    </source>
</evidence>
<dbReference type="GO" id="GO:0015631">
    <property type="term" value="F:tubulin binding"/>
    <property type="evidence" value="ECO:0007669"/>
    <property type="project" value="TreeGrafter"/>
</dbReference>
<dbReference type="GeneTree" id="ENSGT00530000063927"/>
<dbReference type="GO" id="GO:1902117">
    <property type="term" value="P:positive regulation of organelle assembly"/>
    <property type="evidence" value="ECO:0007669"/>
    <property type="project" value="UniProtKB-ARBA"/>
</dbReference>
<evidence type="ECO:0000259" key="13">
    <source>
        <dbReference type="Pfam" id="PF25779"/>
    </source>
</evidence>
<feature type="compositionally biased region" description="Basic and acidic residues" evidence="11">
    <location>
        <begin position="686"/>
        <end position="696"/>
    </location>
</feature>
<feature type="region of interest" description="Disordered" evidence="11">
    <location>
        <begin position="1264"/>
        <end position="1297"/>
    </location>
</feature>
<dbReference type="GO" id="GO:0005874">
    <property type="term" value="C:microtubule"/>
    <property type="evidence" value="ECO:0007669"/>
    <property type="project" value="UniProtKB-KW"/>
</dbReference>
<dbReference type="GO" id="GO:0005813">
    <property type="term" value="C:centrosome"/>
    <property type="evidence" value="ECO:0007669"/>
    <property type="project" value="TreeGrafter"/>
</dbReference>
<dbReference type="GO" id="GO:0060271">
    <property type="term" value="P:cilium assembly"/>
    <property type="evidence" value="ECO:0007669"/>
    <property type="project" value="TreeGrafter"/>
</dbReference>
<dbReference type="Bgee" id="ENSELUG00000005653">
    <property type="expression patterns" value="Expressed in ovary and 11 other cell types or tissues"/>
</dbReference>
<feature type="compositionally biased region" description="Low complexity" evidence="11">
    <location>
        <begin position="1038"/>
        <end position="1050"/>
    </location>
</feature>
<feature type="compositionally biased region" description="Polar residues" evidence="11">
    <location>
        <begin position="665"/>
        <end position="675"/>
    </location>
</feature>
<dbReference type="Proteomes" id="UP000265140">
    <property type="component" value="Chromosome 16"/>
</dbReference>